<dbReference type="GO" id="GO:0044528">
    <property type="term" value="P:regulation of mitochondrial mRNA stability"/>
    <property type="evidence" value="ECO:0007669"/>
    <property type="project" value="InterPro"/>
</dbReference>
<evidence type="ECO:0000313" key="3">
    <source>
        <dbReference type="EMBL" id="QDZ21606.1"/>
    </source>
</evidence>
<dbReference type="PANTHER" id="PTHR21228">
    <property type="entry name" value="FAST LEU-RICH DOMAIN-CONTAINING"/>
    <property type="match status" value="1"/>
</dbReference>
<feature type="coiled-coil region" evidence="1">
    <location>
        <begin position="83"/>
        <end position="117"/>
    </location>
</feature>
<feature type="domain" description="FAST kinase leucine-rich" evidence="2">
    <location>
        <begin position="583"/>
        <end position="645"/>
    </location>
</feature>
<accession>A0A5B8MM47</accession>
<dbReference type="Proteomes" id="UP000316726">
    <property type="component" value="Chromosome 6"/>
</dbReference>
<dbReference type="GO" id="GO:0000963">
    <property type="term" value="P:mitochondrial RNA processing"/>
    <property type="evidence" value="ECO:0007669"/>
    <property type="project" value="TreeGrafter"/>
</dbReference>
<dbReference type="InterPro" id="IPR010622">
    <property type="entry name" value="FAST_Leu-rich"/>
</dbReference>
<protein>
    <recommendedName>
        <fullName evidence="2">FAST kinase leucine-rich domain-containing protein</fullName>
    </recommendedName>
</protein>
<keyword evidence="1" id="KW-0175">Coiled coil</keyword>
<evidence type="ECO:0000256" key="1">
    <source>
        <dbReference type="SAM" id="Coils"/>
    </source>
</evidence>
<evidence type="ECO:0000259" key="2">
    <source>
        <dbReference type="Pfam" id="PF06743"/>
    </source>
</evidence>
<dbReference type="PANTHER" id="PTHR21228:SF40">
    <property type="entry name" value="LD45607P"/>
    <property type="match status" value="1"/>
</dbReference>
<dbReference type="Pfam" id="PF06743">
    <property type="entry name" value="FAST_1"/>
    <property type="match status" value="1"/>
</dbReference>
<proteinExistence type="predicted"/>
<sequence length="862" mass="96600">MVVRRAGACGRVEGMASVSGRSQRLLAAHGKGARGRGAGLACGAGGRARQVTSSSSLGFLDSSTPSSTYGEENNILAAVGLFEEEVERNFSAELQSIQKMEQEKRKQAEEVNRMITEAPDAYAVCHVAKTHWRSFDATATTRAIAWLAKFSSTLQGTSGVQEASDAEAESLVAIAGEAVKRLRSLVEKHCADFSRRDLIVLLGGFAQLNWGLEPSLADRVRALVESSQLEKLRPQELVCAVWALGKSNGKSFLSKKSLERLELNCLRQLAGGALETPQMVQVVWGFGQLSHRLTCHEWYEGIKKFHGADSLKSLQPSEQTLFAWSLSRVGLCNDKALGKTLLAVFKSSLRQYDLVSMNTMLKCFHLMRVRVSSDLLAKCEVRCLQCMSKCSTEAISDFIYRCVKTKHKVSVHTSVYAENTVNSKIDQLSAKDMALLMWSFAKLGHKPKATFLKRLENQFELLEMKPQSLSLLIWAYAKLRLPTSKRFADAHYYMVWKDLAGMNMQCLANIMWSYGRLRLDVPNDLHAELMDHFRLHISECNSQNISNIMVSCARLGKAVDGDLLSRVEQVSSRSMAKFSSQGMSNVLWSFIKLNHRPSQDYLVSFQKHFGASIHKASPQNIANVVWSFAQIRYTPYESLMQSLFDKVDSKLDTFSEQDVATLLWGCGKLKYRIPTALAYKFQTFCLARQRKFSLHDISLSLWGFTQQPTEIRPEVLQAMYEASMRHLDRNFHAEAFVHVVWSLSVRSTGGLNRGAVLAERYEGDLLETVQSLSGYDSSKLLCSLSFLGCMKPEICSSLMRTIESRIHTYDVQQLQSILNAVEALDPDVLGELDCFAFNMKLNEAIKSRYASSSQQQQKKQKH</sequence>
<keyword evidence="4" id="KW-1185">Reference proteome</keyword>
<evidence type="ECO:0000313" key="4">
    <source>
        <dbReference type="Proteomes" id="UP000316726"/>
    </source>
</evidence>
<organism evidence="3 4">
    <name type="scientific">Chloropicon primus</name>
    <dbReference type="NCBI Taxonomy" id="1764295"/>
    <lineage>
        <taxon>Eukaryota</taxon>
        <taxon>Viridiplantae</taxon>
        <taxon>Chlorophyta</taxon>
        <taxon>Chloropicophyceae</taxon>
        <taxon>Chloropicales</taxon>
        <taxon>Chloropicaceae</taxon>
        <taxon>Chloropicon</taxon>
    </lineage>
</organism>
<dbReference type="GO" id="GO:0003723">
    <property type="term" value="F:RNA binding"/>
    <property type="evidence" value="ECO:0007669"/>
    <property type="project" value="TreeGrafter"/>
</dbReference>
<dbReference type="EMBL" id="CP031039">
    <property type="protein sequence ID" value="QDZ21606.1"/>
    <property type="molecule type" value="Genomic_DNA"/>
</dbReference>
<dbReference type="GO" id="GO:0005759">
    <property type="term" value="C:mitochondrial matrix"/>
    <property type="evidence" value="ECO:0007669"/>
    <property type="project" value="TreeGrafter"/>
</dbReference>
<dbReference type="InterPro" id="IPR050870">
    <property type="entry name" value="FAST_kinase"/>
</dbReference>
<name>A0A5B8MM47_9CHLO</name>
<reference evidence="3 4" key="1">
    <citation type="submission" date="2018-07" db="EMBL/GenBank/DDBJ databases">
        <title>The complete nuclear genome of the prasinophyte Chloropicon primus (CCMP1205).</title>
        <authorList>
            <person name="Pombert J.-F."/>
            <person name="Otis C."/>
            <person name="Turmel M."/>
            <person name="Lemieux C."/>
        </authorList>
    </citation>
    <scope>NUCLEOTIDE SEQUENCE [LARGE SCALE GENOMIC DNA]</scope>
    <source>
        <strain evidence="3 4">CCMP1205</strain>
    </source>
</reference>
<dbReference type="AlphaFoldDB" id="A0A5B8MM47"/>
<dbReference type="OrthoDB" id="413408at2759"/>
<gene>
    <name evidence="3" type="ORF">A3770_06p41240</name>
</gene>
<dbReference type="GO" id="GO:0035770">
    <property type="term" value="C:ribonucleoprotein granule"/>
    <property type="evidence" value="ECO:0007669"/>
    <property type="project" value="TreeGrafter"/>
</dbReference>